<dbReference type="GO" id="GO:0019698">
    <property type="term" value="P:D-galacturonate catabolic process"/>
    <property type="evidence" value="ECO:0007669"/>
    <property type="project" value="TreeGrafter"/>
</dbReference>
<evidence type="ECO:0000259" key="2">
    <source>
        <dbReference type="SMART" id="SM00858"/>
    </source>
</evidence>
<dbReference type="AlphaFoldDB" id="A0A942USG8"/>
<name>A0A942USG8_9BACI</name>
<accession>A0A942USG8</accession>
<evidence type="ECO:0000313" key="4">
    <source>
        <dbReference type="Proteomes" id="UP000676456"/>
    </source>
</evidence>
<proteinExistence type="predicted"/>
<dbReference type="InterPro" id="IPR052172">
    <property type="entry name" value="UxaA_altronate/galactarate_dh"/>
</dbReference>
<feature type="domain" description="SAF" evidence="2">
    <location>
        <begin position="14"/>
        <end position="89"/>
    </location>
</feature>
<dbReference type="SMART" id="SM00858">
    <property type="entry name" value="SAF"/>
    <property type="match status" value="1"/>
</dbReference>
<organism evidence="3 4">
    <name type="scientific">Lederbergia citrea</name>
    <dbReference type="NCBI Taxonomy" id="2833581"/>
    <lineage>
        <taxon>Bacteria</taxon>
        <taxon>Bacillati</taxon>
        <taxon>Bacillota</taxon>
        <taxon>Bacilli</taxon>
        <taxon>Bacillales</taxon>
        <taxon>Bacillaceae</taxon>
        <taxon>Lederbergia</taxon>
    </lineage>
</organism>
<dbReference type="Pfam" id="PF08666">
    <property type="entry name" value="SAF"/>
    <property type="match status" value="1"/>
</dbReference>
<comment type="caution">
    <text evidence="3">The sequence shown here is derived from an EMBL/GenBank/DDBJ whole genome shotgun (WGS) entry which is preliminary data.</text>
</comment>
<dbReference type="GO" id="GO:0016787">
    <property type="term" value="F:hydrolase activity"/>
    <property type="evidence" value="ECO:0007669"/>
    <property type="project" value="UniProtKB-KW"/>
</dbReference>
<keyword evidence="1" id="KW-0456">Lyase</keyword>
<sequence>MNSGYKTIMMKPQDKVAVALMDIPTGTQVEVSCQGQIFSIEIKENIEFGHKFAVKPIFSGEDILKYGEVIGVASVNIEPGEHVHIHNLEGKRGRGDIVNVES</sequence>
<dbReference type="InterPro" id="IPR044144">
    <property type="entry name" value="SAF_UxaA/GarD"/>
</dbReference>
<dbReference type="Proteomes" id="UP000676456">
    <property type="component" value="Unassembled WGS sequence"/>
</dbReference>
<evidence type="ECO:0000256" key="1">
    <source>
        <dbReference type="ARBA" id="ARBA00023239"/>
    </source>
</evidence>
<dbReference type="PANTHER" id="PTHR30536:SF5">
    <property type="entry name" value="ALTRONATE DEHYDRATASE"/>
    <property type="match status" value="1"/>
</dbReference>
<dbReference type="GO" id="GO:0016829">
    <property type="term" value="F:lyase activity"/>
    <property type="evidence" value="ECO:0007669"/>
    <property type="project" value="UniProtKB-KW"/>
</dbReference>
<keyword evidence="4" id="KW-1185">Reference proteome</keyword>
<dbReference type="RefSeq" id="WP_213099227.1">
    <property type="nucleotide sequence ID" value="NZ_JAGYPN010000003.1"/>
</dbReference>
<keyword evidence="3" id="KW-0378">Hydrolase</keyword>
<gene>
    <name evidence="3" type="ORF">KHA91_15845</name>
</gene>
<dbReference type="Gene3D" id="2.30.130.110">
    <property type="match status" value="1"/>
</dbReference>
<reference evidence="3 4" key="1">
    <citation type="submission" date="2021-05" db="EMBL/GenBank/DDBJ databases">
        <title>Novel Bacillus species.</title>
        <authorList>
            <person name="Liu G."/>
        </authorList>
    </citation>
    <scope>NUCLEOTIDE SEQUENCE [LARGE SCALE GENOMIC DNA]</scope>
    <source>
        <strain evidence="3 4">FJAT-49682</strain>
    </source>
</reference>
<protein>
    <submittedName>
        <fullName evidence="3">UxaA family hydrolase</fullName>
    </submittedName>
</protein>
<dbReference type="EMBL" id="JAGYPN010000003">
    <property type="protein sequence ID" value="MBS4224193.1"/>
    <property type="molecule type" value="Genomic_DNA"/>
</dbReference>
<dbReference type="InterPro" id="IPR013974">
    <property type="entry name" value="SAF"/>
</dbReference>
<dbReference type="PANTHER" id="PTHR30536">
    <property type="entry name" value="ALTRONATE/GALACTARATE DEHYDRATASE"/>
    <property type="match status" value="1"/>
</dbReference>
<evidence type="ECO:0000313" key="3">
    <source>
        <dbReference type="EMBL" id="MBS4224193.1"/>
    </source>
</evidence>
<dbReference type="CDD" id="cd11613">
    <property type="entry name" value="SAF_AH_GD"/>
    <property type="match status" value="1"/>
</dbReference>